<evidence type="ECO:0000256" key="1">
    <source>
        <dbReference type="SAM" id="Phobius"/>
    </source>
</evidence>
<keyword evidence="1" id="KW-0812">Transmembrane</keyword>
<proteinExistence type="predicted"/>
<dbReference type="Proteomes" id="UP000031890">
    <property type="component" value="Chromosome"/>
</dbReference>
<dbReference type="AlphaFoldDB" id="A0A0B6F109"/>
<evidence type="ECO:0000313" key="2">
    <source>
        <dbReference type="EMBL" id="AJI77711.1"/>
    </source>
</evidence>
<evidence type="ECO:0000313" key="3">
    <source>
        <dbReference type="Proteomes" id="UP000031890"/>
    </source>
</evidence>
<keyword evidence="1" id="KW-0472">Membrane</keyword>
<feature type="transmembrane region" description="Helical" evidence="1">
    <location>
        <begin position="43"/>
        <end position="61"/>
    </location>
</feature>
<reference evidence="2 3" key="1">
    <citation type="journal article" date="2015" name="Genome Announc.">
        <title>Complete Genome Sequence and Annotation of Corynebacterium singulare DSM 44357, Isolated from a Human Semen Specimen.</title>
        <authorList>
            <person name="Merten M."/>
            <person name="Brinkrolf K."/>
            <person name="Albersmeier A."/>
            <person name="Kutter Y."/>
            <person name="Ruckert C."/>
            <person name="Tauch A."/>
        </authorList>
    </citation>
    <scope>NUCLEOTIDE SEQUENCE [LARGE SCALE GENOMIC DNA]</scope>
    <source>
        <strain evidence="2">IBS B52218</strain>
    </source>
</reference>
<accession>A0A0B6F109</accession>
<organism evidence="2 3">
    <name type="scientific">Corynebacterium singulare</name>
    <dbReference type="NCBI Taxonomy" id="161899"/>
    <lineage>
        <taxon>Bacteria</taxon>
        <taxon>Bacillati</taxon>
        <taxon>Actinomycetota</taxon>
        <taxon>Actinomycetes</taxon>
        <taxon>Mycobacteriales</taxon>
        <taxon>Corynebacteriaceae</taxon>
        <taxon>Corynebacterium</taxon>
    </lineage>
</organism>
<protein>
    <submittedName>
        <fullName evidence="2">Uncharacterized protein</fullName>
    </submittedName>
</protein>
<keyword evidence="1" id="KW-1133">Transmembrane helix</keyword>
<dbReference type="EMBL" id="CP010827">
    <property type="protein sequence ID" value="AJI77711.1"/>
    <property type="molecule type" value="Genomic_DNA"/>
</dbReference>
<feature type="transmembrane region" description="Helical" evidence="1">
    <location>
        <begin position="20"/>
        <end position="37"/>
    </location>
</feature>
<sequence length="66" mass="7347">MIVAELSIRQPKRICQLGRINYVEKILATVGVILMSLSVYVQWPYAVTIALAALVIFLVFLPSGKK</sequence>
<dbReference type="HOGENOM" id="CLU_2823834_0_0_11"/>
<gene>
    <name evidence="2" type="ORF">CSING_00720</name>
</gene>
<dbReference type="KEGG" id="csx:CSING_00720"/>
<name>A0A0B6F109_9CORY</name>